<keyword evidence="6" id="KW-1185">Reference proteome</keyword>
<organism evidence="6 7">
    <name type="scientific">Panagrolaimus davidi</name>
    <dbReference type="NCBI Taxonomy" id="227884"/>
    <lineage>
        <taxon>Eukaryota</taxon>
        <taxon>Metazoa</taxon>
        <taxon>Ecdysozoa</taxon>
        <taxon>Nematoda</taxon>
        <taxon>Chromadorea</taxon>
        <taxon>Rhabditida</taxon>
        <taxon>Tylenchina</taxon>
        <taxon>Panagrolaimomorpha</taxon>
        <taxon>Panagrolaimoidea</taxon>
        <taxon>Panagrolaimidae</taxon>
        <taxon>Panagrolaimus</taxon>
    </lineage>
</organism>
<dbReference type="InterPro" id="IPR000209">
    <property type="entry name" value="Peptidase_S8/S53_dom"/>
</dbReference>
<dbReference type="WBParaSite" id="PDA_v2.g22728.t1">
    <property type="protein sequence ID" value="PDA_v2.g22728.t1"/>
    <property type="gene ID" value="PDA_v2.g22728"/>
</dbReference>
<evidence type="ECO:0000259" key="5">
    <source>
        <dbReference type="Pfam" id="PF00082"/>
    </source>
</evidence>
<dbReference type="AlphaFoldDB" id="A0A914PWP0"/>
<evidence type="ECO:0000313" key="6">
    <source>
        <dbReference type="Proteomes" id="UP000887578"/>
    </source>
</evidence>
<dbReference type="SUPFAM" id="SSF52743">
    <property type="entry name" value="Subtilisin-like"/>
    <property type="match status" value="1"/>
</dbReference>
<evidence type="ECO:0000256" key="3">
    <source>
        <dbReference type="ARBA" id="ARBA00022825"/>
    </source>
</evidence>
<keyword evidence="3" id="KW-0720">Serine protease</keyword>
<dbReference type="GO" id="GO:0004252">
    <property type="term" value="F:serine-type endopeptidase activity"/>
    <property type="evidence" value="ECO:0007669"/>
    <property type="project" value="InterPro"/>
</dbReference>
<evidence type="ECO:0000256" key="1">
    <source>
        <dbReference type="ARBA" id="ARBA00022670"/>
    </source>
</evidence>
<evidence type="ECO:0000313" key="7">
    <source>
        <dbReference type="WBParaSite" id="PDA_v2.g22728.t1"/>
    </source>
</evidence>
<comment type="caution">
    <text evidence="4">Lacks conserved residue(s) required for the propagation of feature annotation.</text>
</comment>
<proteinExistence type="inferred from homology"/>
<protein>
    <submittedName>
        <fullName evidence="7">Peptidase S8/S53 domain-containing protein</fullName>
    </submittedName>
</protein>
<dbReference type="PROSITE" id="PS00138">
    <property type="entry name" value="SUBTILASE_SER"/>
    <property type="match status" value="1"/>
</dbReference>
<sequence>MSFIFTIGAVLTSKIRKEVFLVRKTKKDKNVLPPVVAEYSSRGPGHKGSRGVDFVAPCSAITDSSRFVFGNKKGPWLKRRHGGTSIASPNAAGAVACLLSALKANSIQYSPFTLKFALFKTAYLPENGIKFEFGHGIIQINNAFDYCKREIDFTKIPKYLPESGGICRIEDDEETINYRFITVF</sequence>
<evidence type="ECO:0000256" key="4">
    <source>
        <dbReference type="PROSITE-ProRule" id="PRU01240"/>
    </source>
</evidence>
<dbReference type="InterPro" id="IPR036852">
    <property type="entry name" value="Peptidase_S8/S53_dom_sf"/>
</dbReference>
<dbReference type="GO" id="GO:0006508">
    <property type="term" value="P:proteolysis"/>
    <property type="evidence" value="ECO:0007669"/>
    <property type="project" value="UniProtKB-KW"/>
</dbReference>
<dbReference type="InterPro" id="IPR023828">
    <property type="entry name" value="Peptidase_S8_Ser-AS"/>
</dbReference>
<evidence type="ECO:0000256" key="2">
    <source>
        <dbReference type="ARBA" id="ARBA00022801"/>
    </source>
</evidence>
<reference evidence="7" key="1">
    <citation type="submission" date="2022-11" db="UniProtKB">
        <authorList>
            <consortium name="WormBaseParasite"/>
        </authorList>
    </citation>
    <scope>IDENTIFICATION</scope>
</reference>
<keyword evidence="1" id="KW-0645">Protease</keyword>
<keyword evidence="2" id="KW-0378">Hydrolase</keyword>
<comment type="similarity">
    <text evidence="4">Belongs to the peptidase S8 family.</text>
</comment>
<dbReference type="Gene3D" id="3.40.50.200">
    <property type="entry name" value="Peptidase S8/S53 domain"/>
    <property type="match status" value="1"/>
</dbReference>
<dbReference type="Pfam" id="PF00082">
    <property type="entry name" value="Peptidase_S8"/>
    <property type="match status" value="1"/>
</dbReference>
<name>A0A914PWP0_9BILA</name>
<dbReference type="Proteomes" id="UP000887578">
    <property type="component" value="Unplaced"/>
</dbReference>
<feature type="domain" description="Peptidase S8/S53" evidence="5">
    <location>
        <begin position="35"/>
        <end position="136"/>
    </location>
</feature>
<accession>A0A914PWP0</accession>
<dbReference type="PROSITE" id="PS51892">
    <property type="entry name" value="SUBTILASE"/>
    <property type="match status" value="1"/>
</dbReference>